<gene>
    <name evidence="2" type="ORF">GNP35_00640</name>
</gene>
<evidence type="ECO:0000259" key="1">
    <source>
        <dbReference type="Pfam" id="PF07238"/>
    </source>
</evidence>
<evidence type="ECO:0000313" key="3">
    <source>
        <dbReference type="Proteomes" id="UP000439994"/>
    </source>
</evidence>
<dbReference type="Gene3D" id="2.40.10.220">
    <property type="entry name" value="predicted glycosyltransferase like domains"/>
    <property type="match status" value="1"/>
</dbReference>
<evidence type="ECO:0000313" key="2">
    <source>
        <dbReference type="EMBL" id="MUH71131.1"/>
    </source>
</evidence>
<reference evidence="2 3" key="1">
    <citation type="submission" date="2019-11" db="EMBL/GenBank/DDBJ databases">
        <title>P. haliotis isolates from Z. marina roots.</title>
        <authorList>
            <person name="Cohen M."/>
            <person name="Jospin G."/>
            <person name="Eisen J.A."/>
            <person name="Coil D.A."/>
        </authorList>
    </citation>
    <scope>NUCLEOTIDE SEQUENCE [LARGE SCALE GENOMIC DNA]</scope>
    <source>
        <strain evidence="2 3">UCD-MCMsp1aY</strain>
    </source>
</reference>
<accession>A0A6N8F9C5</accession>
<dbReference type="AlphaFoldDB" id="A0A6N8F9C5"/>
<dbReference type="RefSeq" id="WP_155693584.1">
    <property type="nucleotide sequence ID" value="NZ_WOCD01000001.1"/>
</dbReference>
<dbReference type="Pfam" id="PF07238">
    <property type="entry name" value="PilZ"/>
    <property type="match status" value="1"/>
</dbReference>
<organism evidence="2 3">
    <name type="scientific">Psychrosphaera haliotis</name>
    <dbReference type="NCBI Taxonomy" id="555083"/>
    <lineage>
        <taxon>Bacteria</taxon>
        <taxon>Pseudomonadati</taxon>
        <taxon>Pseudomonadota</taxon>
        <taxon>Gammaproteobacteria</taxon>
        <taxon>Alteromonadales</taxon>
        <taxon>Pseudoalteromonadaceae</taxon>
        <taxon>Psychrosphaera</taxon>
    </lineage>
</organism>
<dbReference type="InterPro" id="IPR009875">
    <property type="entry name" value="PilZ_domain"/>
</dbReference>
<dbReference type="SUPFAM" id="SSF141371">
    <property type="entry name" value="PilZ domain-like"/>
    <property type="match status" value="1"/>
</dbReference>
<proteinExistence type="predicted"/>
<keyword evidence="3" id="KW-1185">Reference proteome</keyword>
<dbReference type="OrthoDB" id="5290589at2"/>
<feature type="domain" description="PilZ" evidence="1">
    <location>
        <begin position="9"/>
        <end position="84"/>
    </location>
</feature>
<dbReference type="Proteomes" id="UP000439994">
    <property type="component" value="Unassembled WGS sequence"/>
</dbReference>
<protein>
    <submittedName>
        <fullName evidence="2">PilZ domain-containing protein</fullName>
    </submittedName>
</protein>
<dbReference type="EMBL" id="WOCD01000001">
    <property type="protein sequence ID" value="MUH71131.1"/>
    <property type="molecule type" value="Genomic_DNA"/>
</dbReference>
<name>A0A6N8F9C5_9GAMM</name>
<comment type="caution">
    <text evidence="2">The sequence shown here is derived from an EMBL/GenBank/DDBJ whole genome shotgun (WGS) entry which is preliminary data.</text>
</comment>
<sequence>MMVNTSIEVEITDADAGRKVDAVCRDLSATGMAIETDEHIEPGTNIVCRVDGTSNNLPALHAKATVVRCNQEDSGAFMVGVEINEQL</sequence>
<dbReference type="GO" id="GO:0035438">
    <property type="term" value="F:cyclic-di-GMP binding"/>
    <property type="evidence" value="ECO:0007669"/>
    <property type="project" value="InterPro"/>
</dbReference>